<name>A0A5R8XXG9_9BACT</name>
<evidence type="ECO:0000256" key="2">
    <source>
        <dbReference type="ARBA" id="ARBA00008133"/>
    </source>
</evidence>
<evidence type="ECO:0000256" key="7">
    <source>
        <dbReference type="ARBA" id="ARBA00040167"/>
    </source>
</evidence>
<dbReference type="OrthoDB" id="5328023at2"/>
<comment type="caution">
    <text evidence="11">The sequence shown here is derived from an EMBL/GenBank/DDBJ whole genome shotgun (WGS) entry which is preliminary data.</text>
</comment>
<evidence type="ECO:0000256" key="3">
    <source>
        <dbReference type="ARBA" id="ARBA00013109"/>
    </source>
</evidence>
<dbReference type="Proteomes" id="UP000308901">
    <property type="component" value="Unassembled WGS sequence"/>
</dbReference>
<dbReference type="EMBL" id="VANU01000007">
    <property type="protein sequence ID" value="TLP35859.1"/>
    <property type="molecule type" value="Genomic_DNA"/>
</dbReference>
<reference evidence="11 12" key="1">
    <citation type="submission" date="2019-05" db="EMBL/GenBank/DDBJ databases">
        <title>Arcobacter sp. nov., isolated from sea sediment.</title>
        <authorList>
            <person name="Kim W."/>
        </authorList>
    </citation>
    <scope>NUCLEOTIDE SEQUENCE [LARGE SCALE GENOMIC DNA]</scope>
    <source>
        <strain evidence="11 12">CAU 1517</strain>
    </source>
</reference>
<dbReference type="GO" id="GO:0004852">
    <property type="term" value="F:uroporphyrinogen-III synthase activity"/>
    <property type="evidence" value="ECO:0007669"/>
    <property type="project" value="UniProtKB-UniRule"/>
</dbReference>
<evidence type="ECO:0000256" key="6">
    <source>
        <dbReference type="ARBA" id="ARBA00037589"/>
    </source>
</evidence>
<dbReference type="AlphaFoldDB" id="A0A5R8XXG9"/>
<proteinExistence type="inferred from homology"/>
<evidence type="ECO:0000256" key="1">
    <source>
        <dbReference type="ARBA" id="ARBA00004772"/>
    </source>
</evidence>
<dbReference type="Gene3D" id="3.40.50.10090">
    <property type="match status" value="2"/>
</dbReference>
<dbReference type="InterPro" id="IPR039793">
    <property type="entry name" value="UROS/Hem4"/>
</dbReference>
<comment type="function">
    <text evidence="6 9">Catalyzes cyclization of the linear tetrapyrrole, hydroxymethylbilane, to the macrocyclic uroporphyrinogen III.</text>
</comment>
<dbReference type="EC" id="4.2.1.75" evidence="3 9"/>
<feature type="domain" description="Tetrapyrrole biosynthesis uroporphyrinogen III synthase" evidence="10">
    <location>
        <begin position="31"/>
        <end position="185"/>
    </location>
</feature>
<keyword evidence="5 9" id="KW-0627">Porphyrin biosynthesis</keyword>
<evidence type="ECO:0000313" key="12">
    <source>
        <dbReference type="Proteomes" id="UP000308901"/>
    </source>
</evidence>
<protein>
    <recommendedName>
        <fullName evidence="7 9">Uroporphyrinogen-III synthase</fullName>
        <ecNumber evidence="3 9">4.2.1.75</ecNumber>
    </recommendedName>
</protein>
<keyword evidence="12" id="KW-1185">Reference proteome</keyword>
<organism evidence="11 12">
    <name type="scientific">Arcobacter arenosus</name>
    <dbReference type="NCBI Taxonomy" id="2576037"/>
    <lineage>
        <taxon>Bacteria</taxon>
        <taxon>Pseudomonadati</taxon>
        <taxon>Campylobacterota</taxon>
        <taxon>Epsilonproteobacteria</taxon>
        <taxon>Campylobacterales</taxon>
        <taxon>Arcobacteraceae</taxon>
        <taxon>Arcobacter</taxon>
    </lineage>
</organism>
<dbReference type="GO" id="GO:0006780">
    <property type="term" value="P:uroporphyrinogen III biosynthetic process"/>
    <property type="evidence" value="ECO:0007669"/>
    <property type="project" value="UniProtKB-UniRule"/>
</dbReference>
<dbReference type="InterPro" id="IPR036108">
    <property type="entry name" value="4pyrrol_syn_uPrphyn_synt_sf"/>
</dbReference>
<evidence type="ECO:0000256" key="8">
    <source>
        <dbReference type="ARBA" id="ARBA00048617"/>
    </source>
</evidence>
<keyword evidence="4 9" id="KW-0456">Lyase</keyword>
<gene>
    <name evidence="11" type="ORF">FDK22_14500</name>
</gene>
<evidence type="ECO:0000256" key="5">
    <source>
        <dbReference type="ARBA" id="ARBA00023244"/>
    </source>
</evidence>
<comment type="pathway">
    <text evidence="1 9">Porphyrin-containing compound metabolism; protoporphyrin-IX biosynthesis; coproporphyrinogen-III from 5-aminolevulinate: step 3/4.</text>
</comment>
<dbReference type="PANTHER" id="PTHR38042:SF1">
    <property type="entry name" value="UROPORPHYRINOGEN-III SYNTHASE, CHLOROPLASTIC"/>
    <property type="match status" value="1"/>
</dbReference>
<evidence type="ECO:0000313" key="11">
    <source>
        <dbReference type="EMBL" id="TLP35859.1"/>
    </source>
</evidence>
<comment type="catalytic activity">
    <reaction evidence="8 9">
        <text>hydroxymethylbilane = uroporphyrinogen III + H2O</text>
        <dbReference type="Rhea" id="RHEA:18965"/>
        <dbReference type="ChEBI" id="CHEBI:15377"/>
        <dbReference type="ChEBI" id="CHEBI:57308"/>
        <dbReference type="ChEBI" id="CHEBI:57845"/>
        <dbReference type="EC" id="4.2.1.75"/>
    </reaction>
</comment>
<dbReference type="PANTHER" id="PTHR38042">
    <property type="entry name" value="UROPORPHYRINOGEN-III SYNTHASE, CHLOROPLASTIC"/>
    <property type="match status" value="1"/>
</dbReference>
<dbReference type="CDD" id="cd06578">
    <property type="entry name" value="HemD"/>
    <property type="match status" value="1"/>
</dbReference>
<evidence type="ECO:0000259" key="10">
    <source>
        <dbReference type="Pfam" id="PF02602"/>
    </source>
</evidence>
<evidence type="ECO:0000256" key="4">
    <source>
        <dbReference type="ARBA" id="ARBA00023239"/>
    </source>
</evidence>
<dbReference type="UniPathway" id="UPA00251">
    <property type="reaction ID" value="UER00320"/>
</dbReference>
<sequence>MAKTYLLNNQKFDGVINLEVFKIKYIPSSFDLKKYDALIITSKNAIYSLNSFNDDWIKVPCYAIAKKTADIILKNGGIVEYTGSSGHGNDFAKELKDKLANKKVLYVRAKEVASNLVNILKESNTDIDELITYETVCNDKLNIELEKNSTIIFTSPSSVNCFFKNYSWDKSFNAIVIGKTTSKCLPNYVNFKISPVTSVEECIKLSQMVTF</sequence>
<dbReference type="Pfam" id="PF02602">
    <property type="entry name" value="HEM4"/>
    <property type="match status" value="1"/>
</dbReference>
<dbReference type="SUPFAM" id="SSF69618">
    <property type="entry name" value="HemD-like"/>
    <property type="match status" value="1"/>
</dbReference>
<dbReference type="RefSeq" id="WP_138153705.1">
    <property type="nucleotide sequence ID" value="NZ_VANU01000007.1"/>
</dbReference>
<dbReference type="InterPro" id="IPR003754">
    <property type="entry name" value="4pyrrol_synth_uPrphyn_synth"/>
</dbReference>
<accession>A0A5R8XXG9</accession>
<comment type="similarity">
    <text evidence="2 9">Belongs to the uroporphyrinogen-III synthase family.</text>
</comment>
<dbReference type="GO" id="GO:0006782">
    <property type="term" value="P:protoporphyrinogen IX biosynthetic process"/>
    <property type="evidence" value="ECO:0007669"/>
    <property type="project" value="UniProtKB-UniRule"/>
</dbReference>
<evidence type="ECO:0000256" key="9">
    <source>
        <dbReference type="RuleBase" id="RU366031"/>
    </source>
</evidence>